<name>A0A2H3JNI5_WOLCO</name>
<evidence type="ECO:0000313" key="2">
    <source>
        <dbReference type="EMBL" id="PCH43451.1"/>
    </source>
</evidence>
<dbReference type="STRING" id="742152.A0A2H3JNI5"/>
<dbReference type="EMBL" id="KB468146">
    <property type="protein sequence ID" value="PCH43451.1"/>
    <property type="molecule type" value="Genomic_DNA"/>
</dbReference>
<dbReference type="Pfam" id="PF18885">
    <property type="entry name" value="DUF5648"/>
    <property type="match status" value="1"/>
</dbReference>
<sequence length="165" mass="18104">MAACAPPPGAVPFLRAYSPSATDHFYTTNATEMDIAVNSLGYSAEGNAGYIYNNTIGPFVVFTVALYRMYSPSRTDHYYTTSYTDREAAINGGGYNDEGIAGYVYNHSTCYNMALYEAYSSAYPDHFYTQNISEMGYAVHNLGYDGLQIGAYVLPYSPPLLTEDA</sequence>
<gene>
    <name evidence="2" type="ORF">WOLCODRAFT_75032</name>
</gene>
<organism evidence="2 3">
    <name type="scientific">Wolfiporia cocos (strain MD-104)</name>
    <name type="common">Brown rot fungus</name>
    <dbReference type="NCBI Taxonomy" id="742152"/>
    <lineage>
        <taxon>Eukaryota</taxon>
        <taxon>Fungi</taxon>
        <taxon>Dikarya</taxon>
        <taxon>Basidiomycota</taxon>
        <taxon>Agaricomycotina</taxon>
        <taxon>Agaricomycetes</taxon>
        <taxon>Polyporales</taxon>
        <taxon>Phaeolaceae</taxon>
        <taxon>Wolfiporia</taxon>
    </lineage>
</organism>
<feature type="domain" description="DUF5648" evidence="1">
    <location>
        <begin position="12"/>
        <end position="154"/>
    </location>
</feature>
<proteinExistence type="predicted"/>
<dbReference type="AlphaFoldDB" id="A0A2H3JNI5"/>
<accession>A0A2H3JNI5</accession>
<evidence type="ECO:0000259" key="1">
    <source>
        <dbReference type="Pfam" id="PF18885"/>
    </source>
</evidence>
<dbReference type="OrthoDB" id="9971254at2759"/>
<dbReference type="InterPro" id="IPR043708">
    <property type="entry name" value="DUF5648"/>
</dbReference>
<protein>
    <recommendedName>
        <fullName evidence="1">DUF5648 domain-containing protein</fullName>
    </recommendedName>
</protein>
<dbReference type="OMA" id="YEYEGIA"/>
<reference evidence="2 3" key="1">
    <citation type="journal article" date="2012" name="Science">
        <title>The Paleozoic origin of enzymatic lignin decomposition reconstructed from 31 fungal genomes.</title>
        <authorList>
            <person name="Floudas D."/>
            <person name="Binder M."/>
            <person name="Riley R."/>
            <person name="Barry K."/>
            <person name="Blanchette R.A."/>
            <person name="Henrissat B."/>
            <person name="Martinez A.T."/>
            <person name="Otillar R."/>
            <person name="Spatafora J.W."/>
            <person name="Yadav J.S."/>
            <person name="Aerts A."/>
            <person name="Benoit I."/>
            <person name="Boyd A."/>
            <person name="Carlson A."/>
            <person name="Copeland A."/>
            <person name="Coutinho P.M."/>
            <person name="de Vries R.P."/>
            <person name="Ferreira P."/>
            <person name="Findley K."/>
            <person name="Foster B."/>
            <person name="Gaskell J."/>
            <person name="Glotzer D."/>
            <person name="Gorecki P."/>
            <person name="Heitman J."/>
            <person name="Hesse C."/>
            <person name="Hori C."/>
            <person name="Igarashi K."/>
            <person name="Jurgens J.A."/>
            <person name="Kallen N."/>
            <person name="Kersten P."/>
            <person name="Kohler A."/>
            <person name="Kuees U."/>
            <person name="Kumar T.K.A."/>
            <person name="Kuo A."/>
            <person name="LaButti K."/>
            <person name="Larrondo L.F."/>
            <person name="Lindquist E."/>
            <person name="Ling A."/>
            <person name="Lombard V."/>
            <person name="Lucas S."/>
            <person name="Lundell T."/>
            <person name="Martin R."/>
            <person name="McLaughlin D.J."/>
            <person name="Morgenstern I."/>
            <person name="Morin E."/>
            <person name="Murat C."/>
            <person name="Nagy L.G."/>
            <person name="Nolan M."/>
            <person name="Ohm R.A."/>
            <person name="Patyshakuliyeva A."/>
            <person name="Rokas A."/>
            <person name="Ruiz-Duenas F.J."/>
            <person name="Sabat G."/>
            <person name="Salamov A."/>
            <person name="Samejima M."/>
            <person name="Schmutz J."/>
            <person name="Slot J.C."/>
            <person name="St John F."/>
            <person name="Stenlid J."/>
            <person name="Sun H."/>
            <person name="Sun S."/>
            <person name="Syed K."/>
            <person name="Tsang A."/>
            <person name="Wiebenga A."/>
            <person name="Young D."/>
            <person name="Pisabarro A."/>
            <person name="Eastwood D.C."/>
            <person name="Martin F."/>
            <person name="Cullen D."/>
            <person name="Grigoriev I.V."/>
            <person name="Hibbett D.S."/>
        </authorList>
    </citation>
    <scope>NUCLEOTIDE SEQUENCE [LARGE SCALE GENOMIC DNA]</scope>
    <source>
        <strain evidence="2 3">MD-104</strain>
    </source>
</reference>
<evidence type="ECO:0000313" key="3">
    <source>
        <dbReference type="Proteomes" id="UP000218811"/>
    </source>
</evidence>
<keyword evidence="3" id="KW-1185">Reference proteome</keyword>
<dbReference type="Proteomes" id="UP000218811">
    <property type="component" value="Unassembled WGS sequence"/>
</dbReference>